<dbReference type="InterPro" id="IPR027961">
    <property type="entry name" value="DUF4442"/>
</dbReference>
<dbReference type="OrthoDB" id="793353at2"/>
<proteinExistence type="predicted"/>
<name>A0A5D3WJG8_9BACT</name>
<comment type="caution">
    <text evidence="1">The sequence shown here is derived from an EMBL/GenBank/DDBJ whole genome shotgun (WGS) entry which is preliminary data.</text>
</comment>
<dbReference type="Gene3D" id="3.10.129.10">
    <property type="entry name" value="Hotdog Thioesterase"/>
    <property type="match status" value="1"/>
</dbReference>
<keyword evidence="2" id="KW-1185">Reference proteome</keyword>
<accession>A0A5D3WJG8</accession>
<evidence type="ECO:0000313" key="2">
    <source>
        <dbReference type="Proteomes" id="UP000324159"/>
    </source>
</evidence>
<dbReference type="EMBL" id="VNIB01000016">
    <property type="protein sequence ID" value="TYO95824.1"/>
    <property type="molecule type" value="Genomic_DNA"/>
</dbReference>
<reference evidence="1 2" key="1">
    <citation type="submission" date="2019-07" db="EMBL/GenBank/DDBJ databases">
        <title>Genomic Encyclopedia of Type Strains, Phase IV (KMG-IV): sequencing the most valuable type-strain genomes for metagenomic binning, comparative biology and taxonomic classification.</title>
        <authorList>
            <person name="Goeker M."/>
        </authorList>
    </citation>
    <scope>NUCLEOTIDE SEQUENCE [LARGE SCALE GENOMIC DNA]</scope>
    <source>
        <strain evidence="1 2">SS015</strain>
    </source>
</reference>
<dbReference type="CDD" id="cd03443">
    <property type="entry name" value="PaaI_thioesterase"/>
    <property type="match status" value="1"/>
</dbReference>
<dbReference type="RefSeq" id="WP_148896966.1">
    <property type="nucleotide sequence ID" value="NZ_VNIB01000016.1"/>
</dbReference>
<sequence>MKGFARLPALLEGARRSKFRLWLLNLLLGRLIPFNRPHGIRVLAIDQDQVQTAAPYRRRNHNHLRGIHACCIATVAEFSSGLLFLSRLNPSRYRLIMAKLEIDYRYQAKGAIVATSRLSDAELKERVLKPLATSDRVLTTLATEVHDQQGNLVAVAQVTWQIKPWDKVRTGVA</sequence>
<dbReference type="Proteomes" id="UP000324159">
    <property type="component" value="Unassembled WGS sequence"/>
</dbReference>
<evidence type="ECO:0000313" key="1">
    <source>
        <dbReference type="EMBL" id="TYO95824.1"/>
    </source>
</evidence>
<dbReference type="SUPFAM" id="SSF54637">
    <property type="entry name" value="Thioesterase/thiol ester dehydrase-isomerase"/>
    <property type="match status" value="1"/>
</dbReference>
<dbReference type="Pfam" id="PF14539">
    <property type="entry name" value="DUF4442"/>
    <property type="match status" value="1"/>
</dbReference>
<dbReference type="AlphaFoldDB" id="A0A5D3WJG8"/>
<dbReference type="InterPro" id="IPR029069">
    <property type="entry name" value="HotDog_dom_sf"/>
</dbReference>
<organism evidence="1 2">
    <name type="scientific">Geothermobacter ehrlichii</name>
    <dbReference type="NCBI Taxonomy" id="213224"/>
    <lineage>
        <taxon>Bacteria</taxon>
        <taxon>Pseudomonadati</taxon>
        <taxon>Thermodesulfobacteriota</taxon>
        <taxon>Desulfuromonadia</taxon>
        <taxon>Desulfuromonadales</taxon>
        <taxon>Geothermobacteraceae</taxon>
        <taxon>Geothermobacter</taxon>
    </lineage>
</organism>
<protein>
    <submittedName>
        <fullName evidence="1">Acyl-coenzyme A thioesterase PaaI-like protein</fullName>
    </submittedName>
</protein>
<gene>
    <name evidence="1" type="ORF">EDC39_11631</name>
</gene>